<dbReference type="GO" id="GO:0016747">
    <property type="term" value="F:acyltransferase activity, transferring groups other than amino-acyl groups"/>
    <property type="evidence" value="ECO:0007669"/>
    <property type="project" value="InterPro"/>
</dbReference>
<dbReference type="InterPro" id="IPR000182">
    <property type="entry name" value="GNAT_dom"/>
</dbReference>
<dbReference type="KEGG" id="samy:DB32_003917"/>
<organism evidence="2 3">
    <name type="scientific">Sandaracinus amylolyticus</name>
    <dbReference type="NCBI Taxonomy" id="927083"/>
    <lineage>
        <taxon>Bacteria</taxon>
        <taxon>Pseudomonadati</taxon>
        <taxon>Myxococcota</taxon>
        <taxon>Polyangia</taxon>
        <taxon>Polyangiales</taxon>
        <taxon>Sandaracinaceae</taxon>
        <taxon>Sandaracinus</taxon>
    </lineage>
</organism>
<gene>
    <name evidence="2" type="ORF">DB32_003917</name>
</gene>
<evidence type="ECO:0000259" key="1">
    <source>
        <dbReference type="PROSITE" id="PS51186"/>
    </source>
</evidence>
<dbReference type="Pfam" id="PF00583">
    <property type="entry name" value="Acetyltransf_1"/>
    <property type="match status" value="1"/>
</dbReference>
<reference evidence="2 3" key="1">
    <citation type="submission" date="2015-03" db="EMBL/GenBank/DDBJ databases">
        <title>Genome assembly of Sandaracinus amylolyticus DSM 53668.</title>
        <authorList>
            <person name="Sharma G."/>
            <person name="Subramanian S."/>
        </authorList>
    </citation>
    <scope>NUCLEOTIDE SEQUENCE [LARGE SCALE GENOMIC DNA]</scope>
    <source>
        <strain evidence="2 3">DSM 53668</strain>
    </source>
</reference>
<protein>
    <recommendedName>
        <fullName evidence="1">N-acetyltransferase domain-containing protein</fullName>
    </recommendedName>
</protein>
<dbReference type="CDD" id="cd04301">
    <property type="entry name" value="NAT_SF"/>
    <property type="match status" value="1"/>
</dbReference>
<evidence type="ECO:0000313" key="3">
    <source>
        <dbReference type="Proteomes" id="UP000034883"/>
    </source>
</evidence>
<proteinExistence type="predicted"/>
<keyword evidence="3" id="KW-1185">Reference proteome</keyword>
<dbReference type="Proteomes" id="UP000034883">
    <property type="component" value="Chromosome"/>
</dbReference>
<accession>A0A0F6W3U1</accession>
<dbReference type="PROSITE" id="PS51186">
    <property type="entry name" value="GNAT"/>
    <property type="match status" value="1"/>
</dbReference>
<dbReference type="InterPro" id="IPR016181">
    <property type="entry name" value="Acyl_CoA_acyltransferase"/>
</dbReference>
<evidence type="ECO:0000313" key="2">
    <source>
        <dbReference type="EMBL" id="AKF06768.1"/>
    </source>
</evidence>
<sequence length="178" mass="18901">MIDAARGPAQTRSSMADDLSFSRAGAEHLPRFEQIRAAAFAPVFASFRAILGDELYELVQARDDAAQPALLASMLQPDSGWEVYAAQRAAIVVGFVSVRLDPTTKVGEIGLNAVDPDHAGHGIGTAMYDFALARMREAGMRAATVGTGGDPSHAPARRAYAKVGFDAAIPSVWMSRIL</sequence>
<feature type="domain" description="N-acetyltransferase" evidence="1">
    <location>
        <begin position="45"/>
        <end position="178"/>
    </location>
</feature>
<dbReference type="Gene3D" id="3.40.630.30">
    <property type="match status" value="1"/>
</dbReference>
<dbReference type="AlphaFoldDB" id="A0A0F6W3U1"/>
<dbReference type="EMBL" id="CP011125">
    <property type="protein sequence ID" value="AKF06768.1"/>
    <property type="molecule type" value="Genomic_DNA"/>
</dbReference>
<name>A0A0F6W3U1_9BACT</name>
<dbReference type="STRING" id="927083.DB32_003917"/>
<dbReference type="SUPFAM" id="SSF55729">
    <property type="entry name" value="Acyl-CoA N-acyltransferases (Nat)"/>
    <property type="match status" value="1"/>
</dbReference>